<dbReference type="PANTHER" id="PTHR47723:SF19">
    <property type="entry name" value="POLYNUCLEOTIDYL TRANSFERASE, RIBONUCLEASE H-LIKE SUPERFAMILY PROTEIN"/>
    <property type="match status" value="1"/>
</dbReference>
<protein>
    <submittedName>
        <fullName evidence="3">Ribonuclease H protein At1g65750 family</fullName>
    </submittedName>
</protein>
<dbReference type="EMBL" id="KQ483461">
    <property type="protein sequence ID" value="KYP50116.1"/>
    <property type="molecule type" value="Genomic_DNA"/>
</dbReference>
<dbReference type="Gramene" id="C.cajan_27471.t">
    <property type="protein sequence ID" value="C.cajan_27471.t"/>
    <property type="gene ID" value="C.cajan_27471"/>
</dbReference>
<proteinExistence type="predicted"/>
<accession>A0A151S5M7</accession>
<dbReference type="InterPro" id="IPR053151">
    <property type="entry name" value="RNase_H-like"/>
</dbReference>
<dbReference type="GO" id="GO:0003676">
    <property type="term" value="F:nucleic acid binding"/>
    <property type="evidence" value="ECO:0007669"/>
    <property type="project" value="InterPro"/>
</dbReference>
<dbReference type="PANTHER" id="PTHR47723">
    <property type="entry name" value="OS05G0353850 PROTEIN"/>
    <property type="match status" value="1"/>
</dbReference>
<dbReference type="GO" id="GO:0004523">
    <property type="term" value="F:RNA-DNA hybrid ribonuclease activity"/>
    <property type="evidence" value="ECO:0007669"/>
    <property type="project" value="InterPro"/>
</dbReference>
<dbReference type="Proteomes" id="UP000075243">
    <property type="component" value="Unassembled WGS sequence"/>
</dbReference>
<dbReference type="AlphaFoldDB" id="A0A151S5M7"/>
<name>A0A151S5M7_CAJCA</name>
<evidence type="ECO:0000313" key="3">
    <source>
        <dbReference type="EMBL" id="KYP50116.1"/>
    </source>
</evidence>
<evidence type="ECO:0000259" key="1">
    <source>
        <dbReference type="Pfam" id="PF13456"/>
    </source>
</evidence>
<keyword evidence="4" id="KW-1185">Reference proteome</keyword>
<dbReference type="SUPFAM" id="SSF53098">
    <property type="entry name" value="Ribonuclease H-like"/>
    <property type="match status" value="1"/>
</dbReference>
<feature type="domain" description="Reverse transcriptase zinc-binding" evidence="2">
    <location>
        <begin position="189"/>
        <end position="259"/>
    </location>
</feature>
<dbReference type="InterPro" id="IPR026960">
    <property type="entry name" value="RVT-Znf"/>
</dbReference>
<evidence type="ECO:0000313" key="4">
    <source>
        <dbReference type="Proteomes" id="UP000075243"/>
    </source>
</evidence>
<sequence length="519" mass="59047">MLVYNMHSLWLPSAVCNKVNHACRSLLWSNNGSSRFWSHVGWEVVTKSKDYGGLGLCETRTMNVALLGKLLWDFVENPTKPWVCLLSHKYLNSQSILCATKQRGSSQVWLSIVKAMGKLREGFRPCLADGQSSMWFDDWLGVGALGRLVQFVHISDSDRNVASFWEQGRWKLLHSVVRSQILESASHLTPDAMWQKVWKLEVPVKISFLLWQGLHGALPTNLARFRRHLAPSSACARCSCSLESIIHALRDCPHSRQVWFDSGLAPQISFAEMECGAWLRSIILHPQVAVLANLLWWIWRFRNNMTFPGNKHILCWSLWSLFISSLLYCQIEEAQVQNQIYLAKCKLWQVNVQWSPPEPSWVKLNVDDSFVPQLNAMGFGGVVRNSVREWKLGFAVGLQGSDSFQAELLAVVEGLELCWKEGCKKVICESDCLGVINTAKSLGKGPQLRHKYYDIVKRLTDQCSRAWEVEFVCIPREINCVAHSLARWGVQHLNSNVSWRSPPNFILFALGVDSMSSRF</sequence>
<gene>
    <name evidence="3" type="ORF">KK1_028099</name>
</gene>
<dbReference type="InterPro" id="IPR002156">
    <property type="entry name" value="RNaseH_domain"/>
</dbReference>
<dbReference type="InterPro" id="IPR044730">
    <property type="entry name" value="RNase_H-like_dom_plant"/>
</dbReference>
<dbReference type="CDD" id="cd06222">
    <property type="entry name" value="RNase_H_like"/>
    <property type="match status" value="1"/>
</dbReference>
<organism evidence="3 4">
    <name type="scientific">Cajanus cajan</name>
    <name type="common">Pigeon pea</name>
    <name type="synonym">Cajanus indicus</name>
    <dbReference type="NCBI Taxonomy" id="3821"/>
    <lineage>
        <taxon>Eukaryota</taxon>
        <taxon>Viridiplantae</taxon>
        <taxon>Streptophyta</taxon>
        <taxon>Embryophyta</taxon>
        <taxon>Tracheophyta</taxon>
        <taxon>Spermatophyta</taxon>
        <taxon>Magnoliopsida</taxon>
        <taxon>eudicotyledons</taxon>
        <taxon>Gunneridae</taxon>
        <taxon>Pentapetalae</taxon>
        <taxon>rosids</taxon>
        <taxon>fabids</taxon>
        <taxon>Fabales</taxon>
        <taxon>Fabaceae</taxon>
        <taxon>Papilionoideae</taxon>
        <taxon>50 kb inversion clade</taxon>
        <taxon>NPAAA clade</taxon>
        <taxon>indigoferoid/millettioid clade</taxon>
        <taxon>Phaseoleae</taxon>
        <taxon>Cajanus</taxon>
    </lineage>
</organism>
<dbReference type="Pfam" id="PF13966">
    <property type="entry name" value="zf-RVT"/>
    <property type="match status" value="1"/>
</dbReference>
<feature type="domain" description="RNase H type-1" evidence="1">
    <location>
        <begin position="366"/>
        <end position="488"/>
    </location>
</feature>
<evidence type="ECO:0000259" key="2">
    <source>
        <dbReference type="Pfam" id="PF13966"/>
    </source>
</evidence>
<dbReference type="InterPro" id="IPR012337">
    <property type="entry name" value="RNaseH-like_sf"/>
</dbReference>
<dbReference type="Pfam" id="PF13456">
    <property type="entry name" value="RVT_3"/>
    <property type="match status" value="1"/>
</dbReference>
<reference evidence="3" key="1">
    <citation type="journal article" date="2012" name="Nat. Biotechnol.">
        <title>Draft genome sequence of pigeonpea (Cajanus cajan), an orphan legume crop of resource-poor farmers.</title>
        <authorList>
            <person name="Varshney R.K."/>
            <person name="Chen W."/>
            <person name="Li Y."/>
            <person name="Bharti A.K."/>
            <person name="Saxena R.K."/>
            <person name="Schlueter J.A."/>
            <person name="Donoghue M.T."/>
            <person name="Azam S."/>
            <person name="Fan G."/>
            <person name="Whaley A.M."/>
            <person name="Farmer A.D."/>
            <person name="Sheridan J."/>
            <person name="Iwata A."/>
            <person name="Tuteja R."/>
            <person name="Penmetsa R.V."/>
            <person name="Wu W."/>
            <person name="Upadhyaya H.D."/>
            <person name="Yang S.P."/>
            <person name="Shah T."/>
            <person name="Saxena K.B."/>
            <person name="Michael T."/>
            <person name="McCombie W.R."/>
            <person name="Yang B."/>
            <person name="Zhang G."/>
            <person name="Yang H."/>
            <person name="Wang J."/>
            <person name="Spillane C."/>
            <person name="Cook D.R."/>
            <person name="May G.D."/>
            <person name="Xu X."/>
            <person name="Jackson S.A."/>
        </authorList>
    </citation>
    <scope>NUCLEOTIDE SEQUENCE [LARGE SCALE GENOMIC DNA]</scope>
</reference>
<dbReference type="Gene3D" id="3.30.420.10">
    <property type="entry name" value="Ribonuclease H-like superfamily/Ribonuclease H"/>
    <property type="match status" value="1"/>
</dbReference>
<dbReference type="InterPro" id="IPR036397">
    <property type="entry name" value="RNaseH_sf"/>
</dbReference>